<dbReference type="Pfam" id="PF01529">
    <property type="entry name" value="DHHC"/>
    <property type="match status" value="1"/>
</dbReference>
<evidence type="ECO:0000313" key="10">
    <source>
        <dbReference type="EMBL" id="CAD7252506.1"/>
    </source>
</evidence>
<feature type="transmembrane region" description="Helical" evidence="7">
    <location>
        <begin position="107"/>
        <end position="131"/>
    </location>
</feature>
<dbReference type="PROSITE" id="PS50216">
    <property type="entry name" value="DHHC"/>
    <property type="match status" value="1"/>
</dbReference>
<dbReference type="Proteomes" id="UP000677054">
    <property type="component" value="Unassembled WGS sequence"/>
</dbReference>
<protein>
    <recommendedName>
        <fullName evidence="7">Palmitoyltransferase</fullName>
        <ecNumber evidence="7">2.3.1.225</ecNumber>
    </recommendedName>
</protein>
<evidence type="ECO:0000256" key="4">
    <source>
        <dbReference type="ARBA" id="ARBA00023136"/>
    </source>
</evidence>
<comment type="subcellular location">
    <subcellularLocation>
        <location evidence="1">Membrane</location>
        <topology evidence="1">Multi-pass membrane protein</topology>
    </subcellularLocation>
</comment>
<keyword evidence="2 7" id="KW-0812">Transmembrane</keyword>
<comment type="domain">
    <text evidence="7">The DHHC domain is required for palmitoyltransferase activity.</text>
</comment>
<gene>
    <name evidence="10" type="ORF">DSTB1V02_LOCUS12264</name>
</gene>
<evidence type="ECO:0000256" key="1">
    <source>
        <dbReference type="ARBA" id="ARBA00004141"/>
    </source>
</evidence>
<evidence type="ECO:0000259" key="9">
    <source>
        <dbReference type="Pfam" id="PF01529"/>
    </source>
</evidence>
<evidence type="ECO:0000313" key="11">
    <source>
        <dbReference type="Proteomes" id="UP000677054"/>
    </source>
</evidence>
<sequence length="570" mass="63303">MSERIASNTQVAKVVMDAEEIKIANKKGLESVISAPSDEDKDEEYRAPLYKQVEIRGITVRMKWCVTCQFYRPPRCSHCSVCNKCIETFDHHCPWVNNCIGRRNYRFFFLFLLSLSIHMVAIFILCIHFIMNHKNQLSSIETIVAICICGVIALLLIPIFGLTGFHIVLVSRGRTTNEQVTGKFRGGINPFSRGCLRNCCYAVCGPQYPSVLKPKKYMTKSKMFMLRPPPGMAQPTSPIAPIGASQVKVYTDVSAGASNGLNLSANAYNRMVASEMAEYEMEGMGGSQSVDCEASPPVSRISSGLHQTGSKVNFFQTGEEASPRKGTVNMSRTAYPKGSPHPRHRETEFYRTGSMRSWSQTPDGGLQQSPSQRIKSMGGVATPFAMSARRSTPGTPVNHGGAPRRPNDIPVYLPPYVPPTRKTASEGTIRHSSDDRGIDQIPELASSPQRGIYTWREPSPPGPPNHRSHPNSPADQPDQYHHLAMPPSPHLPRKHYDHGGYHPQPMGMRVLPSPQHHRPMTFSHAMQVSDSMEAQQAHGVQFVRRGKPLSPSSGDSERRSVYDMNYEISV</sequence>
<evidence type="ECO:0000256" key="6">
    <source>
        <dbReference type="ARBA" id="ARBA00047790"/>
    </source>
</evidence>
<feature type="compositionally biased region" description="Basic and acidic residues" evidence="8">
    <location>
        <begin position="428"/>
        <end position="438"/>
    </location>
</feature>
<keyword evidence="4 7" id="KW-0472">Membrane</keyword>
<keyword evidence="7" id="KW-0808">Transferase</keyword>
<feature type="transmembrane region" description="Helical" evidence="7">
    <location>
        <begin position="143"/>
        <end position="169"/>
    </location>
</feature>
<dbReference type="GO" id="GO:0019706">
    <property type="term" value="F:protein-cysteine S-palmitoyltransferase activity"/>
    <property type="evidence" value="ECO:0007669"/>
    <property type="project" value="UniProtKB-EC"/>
</dbReference>
<dbReference type="EMBL" id="LR904029">
    <property type="protein sequence ID" value="CAD7252506.1"/>
    <property type="molecule type" value="Genomic_DNA"/>
</dbReference>
<evidence type="ECO:0000256" key="2">
    <source>
        <dbReference type="ARBA" id="ARBA00022692"/>
    </source>
</evidence>
<dbReference type="GO" id="GO:0016020">
    <property type="term" value="C:membrane"/>
    <property type="evidence" value="ECO:0007669"/>
    <property type="project" value="UniProtKB-SubCell"/>
</dbReference>
<dbReference type="EC" id="2.3.1.225" evidence="7"/>
<dbReference type="InterPro" id="IPR001594">
    <property type="entry name" value="Palmitoyltrfase_DHHC"/>
</dbReference>
<keyword evidence="7" id="KW-0012">Acyltransferase</keyword>
<feature type="domain" description="Palmitoyltransferase DHHC" evidence="9">
    <location>
        <begin position="61"/>
        <end position="181"/>
    </location>
</feature>
<reference evidence="10" key="1">
    <citation type="submission" date="2020-11" db="EMBL/GenBank/DDBJ databases">
        <authorList>
            <person name="Tran Van P."/>
        </authorList>
    </citation>
    <scope>NUCLEOTIDE SEQUENCE</scope>
</reference>
<evidence type="ECO:0000256" key="8">
    <source>
        <dbReference type="SAM" id="MobiDB-lite"/>
    </source>
</evidence>
<evidence type="ECO:0000256" key="5">
    <source>
        <dbReference type="ARBA" id="ARBA00023463"/>
    </source>
</evidence>
<proteinExistence type="inferred from homology"/>
<name>A0A7R9AED2_9CRUS</name>
<keyword evidence="3 7" id="KW-1133">Transmembrane helix</keyword>
<feature type="region of interest" description="Disordered" evidence="8">
    <location>
        <begin position="387"/>
        <end position="518"/>
    </location>
</feature>
<evidence type="ECO:0000256" key="3">
    <source>
        <dbReference type="ARBA" id="ARBA00022989"/>
    </source>
</evidence>
<comment type="catalytic activity">
    <reaction evidence="6">
        <text>L-cysteinyl-[protein] + hexadecanoyl-CoA = S-hexadecanoyl-L-cysteinyl-[protein] + CoA</text>
        <dbReference type="Rhea" id="RHEA:36683"/>
        <dbReference type="Rhea" id="RHEA-COMP:10131"/>
        <dbReference type="Rhea" id="RHEA-COMP:11032"/>
        <dbReference type="ChEBI" id="CHEBI:29950"/>
        <dbReference type="ChEBI" id="CHEBI:57287"/>
        <dbReference type="ChEBI" id="CHEBI:57379"/>
        <dbReference type="ChEBI" id="CHEBI:74151"/>
        <dbReference type="EC" id="2.3.1.225"/>
    </reaction>
    <physiologicalReaction direction="left-to-right" evidence="6">
        <dbReference type="Rhea" id="RHEA:36684"/>
    </physiologicalReaction>
</comment>
<dbReference type="PANTHER" id="PTHR12349">
    <property type="entry name" value="ANKYRIN REPEAT AND LEM DOMAIN-CONTAINING PROTEIN 2"/>
    <property type="match status" value="1"/>
</dbReference>
<comment type="similarity">
    <text evidence="5">Belongs to the DHHC palmitoyltransferase family. ERF2/ZDHHC9 subfamily.</text>
</comment>
<dbReference type="AlphaFoldDB" id="A0A7R9AED2"/>
<evidence type="ECO:0000256" key="7">
    <source>
        <dbReference type="RuleBase" id="RU079119"/>
    </source>
</evidence>
<feature type="region of interest" description="Disordered" evidence="8">
    <location>
        <begin position="542"/>
        <end position="570"/>
    </location>
</feature>
<accession>A0A7R9AED2</accession>
<dbReference type="OrthoDB" id="4096362at2759"/>
<feature type="region of interest" description="Disordered" evidence="8">
    <location>
        <begin position="320"/>
        <end position="344"/>
    </location>
</feature>
<keyword evidence="11" id="KW-1185">Reference proteome</keyword>
<dbReference type="PANTHER" id="PTHR12349:SF2">
    <property type="entry name" value="PALMITOYLTRANSFERASE ZDHHC8"/>
    <property type="match status" value="1"/>
</dbReference>
<organism evidence="10">
    <name type="scientific">Darwinula stevensoni</name>
    <dbReference type="NCBI Taxonomy" id="69355"/>
    <lineage>
        <taxon>Eukaryota</taxon>
        <taxon>Metazoa</taxon>
        <taxon>Ecdysozoa</taxon>
        <taxon>Arthropoda</taxon>
        <taxon>Crustacea</taxon>
        <taxon>Oligostraca</taxon>
        <taxon>Ostracoda</taxon>
        <taxon>Podocopa</taxon>
        <taxon>Podocopida</taxon>
        <taxon>Darwinulocopina</taxon>
        <taxon>Darwinuloidea</taxon>
        <taxon>Darwinulidae</taxon>
        <taxon>Darwinula</taxon>
    </lineage>
</organism>
<dbReference type="EMBL" id="CAJPEV010004512">
    <property type="protein sequence ID" value="CAG0901896.1"/>
    <property type="molecule type" value="Genomic_DNA"/>
</dbReference>